<evidence type="ECO:0000313" key="4">
    <source>
        <dbReference type="Proteomes" id="UP000034952"/>
    </source>
</evidence>
<accession>A0A0G0BAH5</accession>
<dbReference type="Pfam" id="PF01471">
    <property type="entry name" value="PG_binding_1"/>
    <property type="match status" value="1"/>
</dbReference>
<evidence type="ECO:0000259" key="2">
    <source>
        <dbReference type="Pfam" id="PF01471"/>
    </source>
</evidence>
<dbReference type="AlphaFoldDB" id="A0A0G0BAH5"/>
<feature type="chain" id="PRO_5002531419" description="Peptidoglycan binding-like domain-containing protein" evidence="1">
    <location>
        <begin position="29"/>
        <end position="664"/>
    </location>
</feature>
<comment type="caution">
    <text evidence="3">The sequence shown here is derived from an EMBL/GenBank/DDBJ whole genome shotgun (WGS) entry which is preliminary data.</text>
</comment>
<reference evidence="3 4" key="1">
    <citation type="journal article" date="2015" name="Nature">
        <title>rRNA introns, odd ribosomes, and small enigmatic genomes across a large radiation of phyla.</title>
        <authorList>
            <person name="Brown C.T."/>
            <person name="Hug L.A."/>
            <person name="Thomas B.C."/>
            <person name="Sharon I."/>
            <person name="Castelle C.J."/>
            <person name="Singh A."/>
            <person name="Wilkins M.J."/>
            <person name="Williams K.H."/>
            <person name="Banfield J.F."/>
        </authorList>
    </citation>
    <scope>NUCLEOTIDE SEQUENCE [LARGE SCALE GENOMIC DNA]</scope>
</reference>
<dbReference type="Proteomes" id="UP000034952">
    <property type="component" value="Unassembled WGS sequence"/>
</dbReference>
<keyword evidence="1" id="KW-0732">Signal</keyword>
<dbReference type="SUPFAM" id="SSF47090">
    <property type="entry name" value="PGBD-like"/>
    <property type="match status" value="1"/>
</dbReference>
<protein>
    <recommendedName>
        <fullName evidence="2">Peptidoglycan binding-like domain-containing protein</fullName>
    </recommendedName>
</protein>
<sequence length="664" mass="68027">MLNKSKTFKFLIGTFVFAMAFVATSAFAIDFGTTTLKVGSKGEAVKTLQTLVGADVDGSFGPQTALKVKAWQAANGLEADGLFGNKSKTVAMGAYNSGNPNAAGSLCPNGMTLASNCSVAPGAATAVTLCPNGMTLTSNCMTAPGTAVPGALVGTAGEIATLTQLSQYSGEEVGAGQKDIKVLGFDMKSSKDGDIGINSVKVSFVITNASGSTRLTDYASTVTLWQGSTKVGSALAADFNKDSTGHYSKTISVSSSVVKADVTEKFYVTVDALSSLDSADIDSEVMTIGIDNVRYVDGSGVTTTEALAGDLPISGVSVAFVSFATAADTELKITTSSSSPKAQVVKASTTANTDGVVLLKGVLTLKGTSNVWLDELPITFTAANDSIDSMAGSVTLKLGDNTYTESLGANCVSTCASNTTAVVTFNNLDYTITAGATVNFTVSADMNDIENTGVTATDFDEGDTLLASLTSTNRAAMVVENSQGDSLTDATERTGSSVGEAMTFRSEGVNVAMGTVTYGNTEDSSGNITTVTYTIPVSVTSFGDTLYMGQSAQLATAATASNAFAVVFQNSTAPTVSDVAATASFTLATSDATIETNGFRLDDGVTKNFTITAVLTTPTTASNSYRVALKQLQTFTDANLGLGSTLNSLTPVESYQTGYKFITS</sequence>
<feature type="signal peptide" evidence="1">
    <location>
        <begin position="1"/>
        <end position="28"/>
    </location>
</feature>
<dbReference type="InterPro" id="IPR036366">
    <property type="entry name" value="PGBDSf"/>
</dbReference>
<feature type="domain" description="Peptidoglycan binding-like" evidence="2">
    <location>
        <begin position="55"/>
        <end position="85"/>
    </location>
</feature>
<dbReference type="EMBL" id="LBPY01000007">
    <property type="protein sequence ID" value="KKP66458.1"/>
    <property type="molecule type" value="Genomic_DNA"/>
</dbReference>
<proteinExistence type="predicted"/>
<dbReference type="Gene3D" id="1.10.101.10">
    <property type="entry name" value="PGBD-like superfamily/PGBD"/>
    <property type="match status" value="1"/>
</dbReference>
<dbReference type="PATRIC" id="fig|1618761.3.peg.397"/>
<dbReference type="InterPro" id="IPR036365">
    <property type="entry name" value="PGBD-like_sf"/>
</dbReference>
<organism evidence="3 4">
    <name type="scientific">Candidatus Nomurabacteria bacterium GW2011_GWE1_35_16</name>
    <dbReference type="NCBI Taxonomy" id="1618761"/>
    <lineage>
        <taxon>Bacteria</taxon>
        <taxon>Candidatus Nomuraibacteriota</taxon>
    </lineage>
</organism>
<name>A0A0G0BAH5_9BACT</name>
<evidence type="ECO:0000256" key="1">
    <source>
        <dbReference type="SAM" id="SignalP"/>
    </source>
</evidence>
<gene>
    <name evidence="3" type="ORF">UR64_C0007G0027</name>
</gene>
<evidence type="ECO:0000313" key="3">
    <source>
        <dbReference type="EMBL" id="KKP66458.1"/>
    </source>
</evidence>
<dbReference type="InterPro" id="IPR002477">
    <property type="entry name" value="Peptidoglycan-bd-like"/>
</dbReference>